<comment type="similarity">
    <text evidence="2">Belongs to the CorA metal ion transporter (MIT) (TC 1.A.35) family.</text>
</comment>
<dbReference type="PANTHER" id="PTHR46494">
    <property type="entry name" value="CORA FAMILY METAL ION TRANSPORTER (EUROFUNG)"/>
    <property type="match status" value="1"/>
</dbReference>
<dbReference type="InterPro" id="IPR002523">
    <property type="entry name" value="MgTranspt_CorA/ZnTranspt_ZntB"/>
</dbReference>
<dbReference type="Gene3D" id="1.20.58.340">
    <property type="entry name" value="Magnesium transport protein CorA, transmembrane region"/>
    <property type="match status" value="2"/>
</dbReference>
<dbReference type="SUPFAM" id="SSF144083">
    <property type="entry name" value="Magnesium transport protein CorA, transmembrane region"/>
    <property type="match status" value="1"/>
</dbReference>
<dbReference type="GO" id="GO:0050897">
    <property type="term" value="F:cobalt ion binding"/>
    <property type="evidence" value="ECO:0007669"/>
    <property type="project" value="TreeGrafter"/>
</dbReference>
<dbReference type="Gene3D" id="3.30.460.20">
    <property type="entry name" value="CorA soluble domain-like"/>
    <property type="match status" value="1"/>
</dbReference>
<comment type="subcellular location">
    <subcellularLocation>
        <location evidence="1">Cell membrane</location>
        <topology evidence="1">Multi-pass membrane protein</topology>
    </subcellularLocation>
</comment>
<comment type="caution">
    <text evidence="9">The sequence shown here is derived from an EMBL/GenBank/DDBJ whole genome shotgun (WGS) entry which is preliminary data.</text>
</comment>
<gene>
    <name evidence="9" type="ORF">EBO15_26985</name>
</gene>
<evidence type="ECO:0000256" key="3">
    <source>
        <dbReference type="ARBA" id="ARBA00022448"/>
    </source>
</evidence>
<keyword evidence="10" id="KW-1185">Reference proteome</keyword>
<feature type="transmembrane region" description="Helical" evidence="8">
    <location>
        <begin position="315"/>
        <end position="335"/>
    </location>
</feature>
<evidence type="ECO:0000256" key="7">
    <source>
        <dbReference type="ARBA" id="ARBA00023136"/>
    </source>
</evidence>
<keyword evidence="6 8" id="KW-1133">Transmembrane helix</keyword>
<accession>A0A3M2LT73</accession>
<feature type="transmembrane region" description="Helical" evidence="8">
    <location>
        <begin position="285"/>
        <end position="303"/>
    </location>
</feature>
<evidence type="ECO:0000256" key="2">
    <source>
        <dbReference type="ARBA" id="ARBA00009765"/>
    </source>
</evidence>
<dbReference type="GO" id="GO:0000287">
    <property type="term" value="F:magnesium ion binding"/>
    <property type="evidence" value="ECO:0007669"/>
    <property type="project" value="TreeGrafter"/>
</dbReference>
<evidence type="ECO:0000256" key="4">
    <source>
        <dbReference type="ARBA" id="ARBA00022475"/>
    </source>
</evidence>
<dbReference type="Proteomes" id="UP000282674">
    <property type="component" value="Unassembled WGS sequence"/>
</dbReference>
<name>A0A3M2LT73_9ACTN</name>
<keyword evidence="3" id="KW-0813">Transport</keyword>
<dbReference type="OrthoDB" id="9803416at2"/>
<dbReference type="InterPro" id="IPR045863">
    <property type="entry name" value="CorA_TM1_TM2"/>
</dbReference>
<evidence type="ECO:0000313" key="9">
    <source>
        <dbReference type="EMBL" id="RMI40306.1"/>
    </source>
</evidence>
<evidence type="ECO:0000256" key="1">
    <source>
        <dbReference type="ARBA" id="ARBA00004651"/>
    </source>
</evidence>
<evidence type="ECO:0000256" key="6">
    <source>
        <dbReference type="ARBA" id="ARBA00022989"/>
    </source>
</evidence>
<keyword evidence="4" id="KW-1003">Cell membrane</keyword>
<evidence type="ECO:0000256" key="8">
    <source>
        <dbReference type="SAM" id="Phobius"/>
    </source>
</evidence>
<proteinExistence type="inferred from homology"/>
<dbReference type="CDD" id="cd12822">
    <property type="entry name" value="TmCorA-like"/>
    <property type="match status" value="1"/>
</dbReference>
<evidence type="ECO:0000313" key="10">
    <source>
        <dbReference type="Proteomes" id="UP000282674"/>
    </source>
</evidence>
<dbReference type="PANTHER" id="PTHR46494:SF1">
    <property type="entry name" value="CORA FAMILY METAL ION TRANSPORTER (EUROFUNG)"/>
    <property type="match status" value="1"/>
</dbReference>
<dbReference type="SUPFAM" id="SSF143865">
    <property type="entry name" value="CorA soluble domain-like"/>
    <property type="match status" value="1"/>
</dbReference>
<protein>
    <submittedName>
        <fullName evidence="9">Magnesium transporter</fullName>
    </submittedName>
</protein>
<dbReference type="Pfam" id="PF01544">
    <property type="entry name" value="CorA"/>
    <property type="match status" value="1"/>
</dbReference>
<dbReference type="GO" id="GO:0015095">
    <property type="term" value="F:magnesium ion transmembrane transporter activity"/>
    <property type="evidence" value="ECO:0007669"/>
    <property type="project" value="TreeGrafter"/>
</dbReference>
<dbReference type="EMBL" id="RFFG01000056">
    <property type="protein sequence ID" value="RMI40306.1"/>
    <property type="molecule type" value="Genomic_DNA"/>
</dbReference>
<sequence>MAQPPEDDEDDEYAEPPRTRAWHDGVLVAEGFPVDDVSEYLKQDETVVWLDLCGPQRTAMRVISRELNLDPVAVEDAVSRHERTKLDRYTDYLFLNLYLPVVDGADMRMFEVSAFVTDSAVVTVRPEPGFPVEELVRRWDRSPDITRGDSASTTVGLLLYALLDLVVDHQLGAAQAFDDEADALEELIFDDAFPVREIQERSFRLRKNLFMLRRVSLPMREILNTLLRRDVRLVPQPLIPYYQDVYDHALRVGEFTDGLRDLIANLLDTRIALQGNRLNEVMKKVTSWAAIIAVPTAITGFYGQNVPYPGFGHAWGFWFSSLAIAALSVGLYVLFKRRDWL</sequence>
<evidence type="ECO:0000256" key="5">
    <source>
        <dbReference type="ARBA" id="ARBA00022692"/>
    </source>
</evidence>
<keyword evidence="7 8" id="KW-0472">Membrane</keyword>
<dbReference type="InterPro" id="IPR045861">
    <property type="entry name" value="CorA_cytoplasmic_dom"/>
</dbReference>
<dbReference type="GO" id="GO:0015087">
    <property type="term" value="F:cobalt ion transmembrane transporter activity"/>
    <property type="evidence" value="ECO:0007669"/>
    <property type="project" value="TreeGrafter"/>
</dbReference>
<organism evidence="9 10">
    <name type="scientific">Actinomadura harenae</name>
    <dbReference type="NCBI Taxonomy" id="2483351"/>
    <lineage>
        <taxon>Bacteria</taxon>
        <taxon>Bacillati</taxon>
        <taxon>Actinomycetota</taxon>
        <taxon>Actinomycetes</taxon>
        <taxon>Streptosporangiales</taxon>
        <taxon>Thermomonosporaceae</taxon>
        <taxon>Actinomadura</taxon>
    </lineage>
</organism>
<dbReference type="GO" id="GO:0005886">
    <property type="term" value="C:plasma membrane"/>
    <property type="evidence" value="ECO:0007669"/>
    <property type="project" value="UniProtKB-SubCell"/>
</dbReference>
<reference evidence="9 10" key="1">
    <citation type="submission" date="2018-10" db="EMBL/GenBank/DDBJ databases">
        <title>Isolation from soil.</title>
        <authorList>
            <person name="Hu J."/>
        </authorList>
    </citation>
    <scope>NUCLEOTIDE SEQUENCE [LARGE SCALE GENOMIC DNA]</scope>
    <source>
        <strain evidence="9 10">NEAU-Ht49</strain>
    </source>
</reference>
<keyword evidence="5 8" id="KW-0812">Transmembrane</keyword>
<dbReference type="AlphaFoldDB" id="A0A3M2LT73"/>